<evidence type="ECO:0000313" key="6">
    <source>
        <dbReference type="Proteomes" id="UP000799428"/>
    </source>
</evidence>
<dbReference type="OrthoDB" id="2503993at2759"/>
<dbReference type="EMBL" id="MU005773">
    <property type="protein sequence ID" value="KAF2707617.1"/>
    <property type="molecule type" value="Genomic_DNA"/>
</dbReference>
<name>A0A6G1K5G8_9PLEO</name>
<feature type="transmembrane region" description="Helical" evidence="1">
    <location>
        <begin position="1164"/>
        <end position="1191"/>
    </location>
</feature>
<keyword evidence="1" id="KW-0812">Transmembrane</keyword>
<dbReference type="PANTHER" id="PTHR31778:SF2">
    <property type="entry name" value="BUD SITE SELECTION PROTEIN RAX2"/>
    <property type="match status" value="1"/>
</dbReference>
<keyword evidence="6" id="KW-1185">Reference proteome</keyword>
<evidence type="ECO:0000259" key="4">
    <source>
        <dbReference type="Pfam" id="PF20843"/>
    </source>
</evidence>
<gene>
    <name evidence="5" type="ORF">K504DRAFT_39689</name>
</gene>
<evidence type="ECO:0000259" key="3">
    <source>
        <dbReference type="Pfam" id="PF20842"/>
    </source>
</evidence>
<dbReference type="InterPro" id="IPR048265">
    <property type="entry name" value="Rax2-like_third"/>
</dbReference>
<dbReference type="Pfam" id="PF20842">
    <property type="entry name" value="Rax2_2"/>
    <property type="match status" value="1"/>
</dbReference>
<dbReference type="InterPro" id="IPR024982">
    <property type="entry name" value="Rax2-like_C"/>
</dbReference>
<keyword evidence="1" id="KW-1133">Transmembrane helix</keyword>
<evidence type="ECO:0000259" key="2">
    <source>
        <dbReference type="Pfam" id="PF12768"/>
    </source>
</evidence>
<proteinExistence type="predicted"/>
<dbReference type="Pfam" id="PF20843">
    <property type="entry name" value="Rax2_3"/>
    <property type="match status" value="1"/>
</dbReference>
<evidence type="ECO:0008006" key="7">
    <source>
        <dbReference type="Google" id="ProtNLM"/>
    </source>
</evidence>
<organism evidence="5 6">
    <name type="scientific">Pleomassaria siparia CBS 279.74</name>
    <dbReference type="NCBI Taxonomy" id="1314801"/>
    <lineage>
        <taxon>Eukaryota</taxon>
        <taxon>Fungi</taxon>
        <taxon>Dikarya</taxon>
        <taxon>Ascomycota</taxon>
        <taxon>Pezizomycotina</taxon>
        <taxon>Dothideomycetes</taxon>
        <taxon>Pleosporomycetidae</taxon>
        <taxon>Pleosporales</taxon>
        <taxon>Pleomassariaceae</taxon>
        <taxon>Pleomassaria</taxon>
    </lineage>
</organism>
<dbReference type="Proteomes" id="UP000799428">
    <property type="component" value="Unassembled WGS sequence"/>
</dbReference>
<dbReference type="InterPro" id="IPR048266">
    <property type="entry name" value="Rax2-like_second"/>
</dbReference>
<dbReference type="Gene3D" id="2.130.10.10">
    <property type="entry name" value="YVTN repeat-like/Quinoprotein amine dehydrogenase"/>
    <property type="match status" value="1"/>
</dbReference>
<dbReference type="SUPFAM" id="SSF50965">
    <property type="entry name" value="Galactose oxidase, central domain"/>
    <property type="match status" value="1"/>
</dbReference>
<evidence type="ECO:0000313" key="5">
    <source>
        <dbReference type="EMBL" id="KAF2707617.1"/>
    </source>
</evidence>
<feature type="domain" description="Rax2-like C-terminal" evidence="2">
    <location>
        <begin position="909"/>
        <end position="1160"/>
    </location>
</feature>
<evidence type="ECO:0000256" key="1">
    <source>
        <dbReference type="SAM" id="Phobius"/>
    </source>
</evidence>
<dbReference type="PANTHER" id="PTHR31778">
    <property type="entry name" value="BUD SITE SELECTION PROTEIN RAX2"/>
    <property type="match status" value="1"/>
</dbReference>
<dbReference type="Pfam" id="PF12768">
    <property type="entry name" value="Rax2"/>
    <property type="match status" value="1"/>
</dbReference>
<feature type="domain" description="Rax2-like third" evidence="4">
    <location>
        <begin position="389"/>
        <end position="546"/>
    </location>
</feature>
<sequence>MRDLNMFPSLLRSGAGKIALAILFASSHLIPATGAINFTRVPTPNLNLDQLGRVAFAGDFDSISLYEFQGQNERPVGTNGALLSRFPNGVFTTLNTTDADIKAMCAYSANGTLQGIVFGGNFTSVGTQHTPGGIALLDPNTGAVTDLTGLNGSVSALYCDDDRGQVIVGGLFTGGNSSNAIIWENGWTNMPFSGFNGPVNSITKAASGNIIFGGKFSGLGDNMTTTATNVTQVLPIASANITAQTSSSLQGFGNASDIVCKTDASTQGADNTWLLADNSPGSWQADFGFGFMPSMLRLHNTDVDGRGTKTWRYTALPDGGIMNFSYPDPTSGQQKFCDARCPLPEGNVTAQDFTFVNNVGMNAFRIDISDWYGQGGGLNGIELFQNDIYAYAIKDFNEPKCGGAVTGASSTPTGPWVETPSGQSNSRYLTATLSGDNINPNSASVVFQPDIKQSGNYSVTIYTPGCVGDDTCSTRGRVNVTGSMTKSGPGLAGVEIFQTNNFDKYDPVFDGYVDATDGFRPSVTLTPSAGQNGPLTVVAQRVRFTLLSASSGDLNGLFEYDPTQATVVNNFADSVIDTAGASLNPKDQAIVNTVTSSDDNTLFIGGNFSGNGMNNIFAIKNGAVNATALKGNGLNNQVLTTYQDGNTTYVGGDFTNTQDNSASGLNGVATYSNNDWQPLGAGVNGAVMYIVPFSLNLTANTPEQVLAISGYFDSVNGFGDNATFPANNLAVWVPSRKNWLHNLNTHSISIQGRLMAYTDVPGSDPLFAGSISSSALDASGAVALQSGNPPSLNPFPATIRAQQLQTSLRKRAFASERNSTLTGIVTASFYQANNMNKTILAGHFAATGSNSENITNVLIIDGKDSDKVTGFGNGIDSNSTVTALGFLDNVLFAGGLISGKINDANVAGIVAYDLANNDFAGTQPPGLQGTNASVNAIATQPKSNNVFVAGSFMSAGALSCPALCIWNTERSQWSSPGGDLKGEVSTLTWISDTKLLISGNLTVGTSSANIVTYDSTTSQFQEFTGAGGLPGPVSALCPASSDGSQIWAAGKSGDGTAFLQRFDGSQWLPVNSSLFGQGTDIRGIQVLMLTQNHAQSDLIDAGQDLLILGQVNVTNFGSASAVLFDGATLVPFLLSSTSAGTPGSLSQVFVENPQSFFASNKKNLALGFVVLIALAIALALTFLLVVAGIMLEWYRKKNRGYMPAPTNYSDKMANVDRVPPEHLFGTLSGNRPPAI</sequence>
<dbReference type="InterPro" id="IPR011043">
    <property type="entry name" value="Gal_Oxase/kelch_b-propeller"/>
</dbReference>
<keyword evidence="1" id="KW-0472">Membrane</keyword>
<dbReference type="AlphaFoldDB" id="A0A6G1K5G8"/>
<dbReference type="InterPro" id="IPR015943">
    <property type="entry name" value="WD40/YVTN_repeat-like_dom_sf"/>
</dbReference>
<protein>
    <recommendedName>
        <fullName evidence="7">Cellular morphogenesis protein</fullName>
    </recommendedName>
</protein>
<reference evidence="5" key="1">
    <citation type="journal article" date="2020" name="Stud. Mycol.">
        <title>101 Dothideomycetes genomes: a test case for predicting lifestyles and emergence of pathogens.</title>
        <authorList>
            <person name="Haridas S."/>
            <person name="Albert R."/>
            <person name="Binder M."/>
            <person name="Bloem J."/>
            <person name="Labutti K."/>
            <person name="Salamov A."/>
            <person name="Andreopoulos B."/>
            <person name="Baker S."/>
            <person name="Barry K."/>
            <person name="Bills G."/>
            <person name="Bluhm B."/>
            <person name="Cannon C."/>
            <person name="Castanera R."/>
            <person name="Culley D."/>
            <person name="Daum C."/>
            <person name="Ezra D."/>
            <person name="Gonzalez J."/>
            <person name="Henrissat B."/>
            <person name="Kuo A."/>
            <person name="Liang C."/>
            <person name="Lipzen A."/>
            <person name="Lutzoni F."/>
            <person name="Magnuson J."/>
            <person name="Mondo S."/>
            <person name="Nolan M."/>
            <person name="Ohm R."/>
            <person name="Pangilinan J."/>
            <person name="Park H.-J."/>
            <person name="Ramirez L."/>
            <person name="Alfaro M."/>
            <person name="Sun H."/>
            <person name="Tritt A."/>
            <person name="Yoshinaga Y."/>
            <person name="Zwiers L.-H."/>
            <person name="Turgeon B."/>
            <person name="Goodwin S."/>
            <person name="Spatafora J."/>
            <person name="Crous P."/>
            <person name="Grigoriev I."/>
        </authorList>
    </citation>
    <scope>NUCLEOTIDE SEQUENCE</scope>
    <source>
        <strain evidence="5">CBS 279.74</strain>
    </source>
</reference>
<dbReference type="GO" id="GO:1902929">
    <property type="term" value="C:plasma membrane of growing cell tip"/>
    <property type="evidence" value="ECO:0007669"/>
    <property type="project" value="TreeGrafter"/>
</dbReference>
<accession>A0A6G1K5G8</accession>
<feature type="domain" description="Rax2-like second" evidence="3">
    <location>
        <begin position="229"/>
        <end position="378"/>
    </location>
</feature>